<sequence length="117" mass="13337">MGDRIDIDFDQLPDDLKQLAKASEQAAIARIGDEIALLGLLRLLEELHSQIRDAWFQDSLPTNRQRLYALLRDIEISGGWPYIQRMRLHALLEQLELAEAEISDDMDDAEGNFSATE</sequence>
<protein>
    <submittedName>
        <fullName evidence="1">Uncharacterized protein</fullName>
    </submittedName>
</protein>
<reference evidence="1" key="2">
    <citation type="journal article" date="2015" name="Genome Announc.">
        <title>Draft Genome Sequence of Filamentous Marine Cyanobacterium Lyngbya confervoides Strain BDU141951.</title>
        <authorList>
            <person name="Chandrababunaidu M.M."/>
            <person name="Sen D."/>
            <person name="Tripathy S."/>
        </authorList>
    </citation>
    <scope>NUCLEOTIDE SEQUENCE</scope>
    <source>
        <strain evidence="1">BDU141951</strain>
    </source>
</reference>
<dbReference type="EMBL" id="JTHE02000003">
    <property type="protein sequence ID" value="NEV67113.1"/>
    <property type="molecule type" value="Genomic_DNA"/>
</dbReference>
<reference evidence="1" key="3">
    <citation type="submission" date="2020-02" db="EMBL/GenBank/DDBJ databases">
        <authorList>
            <person name="Sarangi A.N."/>
            <person name="Ghosh S."/>
            <person name="Mukherjee M."/>
            <person name="Tripathy S."/>
        </authorList>
    </citation>
    <scope>NUCLEOTIDE SEQUENCE</scope>
    <source>
        <strain evidence="1">BDU141951</strain>
    </source>
</reference>
<proteinExistence type="predicted"/>
<reference evidence="1" key="1">
    <citation type="submission" date="2014-11" db="EMBL/GenBank/DDBJ databases">
        <authorList>
            <person name="Malar M.C."/>
            <person name="Sen D."/>
            <person name="Tripathy S."/>
        </authorList>
    </citation>
    <scope>NUCLEOTIDE SEQUENCE</scope>
    <source>
        <strain evidence="1">BDU141951</strain>
    </source>
</reference>
<gene>
    <name evidence="1" type="ORF">QQ91_008275</name>
</gene>
<name>A0A0C1V512_9CYAN</name>
<comment type="caution">
    <text evidence="1">The sequence shown here is derived from an EMBL/GenBank/DDBJ whole genome shotgun (WGS) entry which is preliminary data.</text>
</comment>
<evidence type="ECO:0000313" key="1">
    <source>
        <dbReference type="EMBL" id="NEV67113.1"/>
    </source>
</evidence>
<accession>A0A0C1V512</accession>
<organism evidence="1">
    <name type="scientific">Lyngbya confervoides BDU141951</name>
    <dbReference type="NCBI Taxonomy" id="1574623"/>
    <lineage>
        <taxon>Bacteria</taxon>
        <taxon>Bacillati</taxon>
        <taxon>Cyanobacteriota</taxon>
        <taxon>Cyanophyceae</taxon>
        <taxon>Oscillatoriophycideae</taxon>
        <taxon>Oscillatoriales</taxon>
        <taxon>Microcoleaceae</taxon>
        <taxon>Lyngbya</taxon>
    </lineage>
</organism>
<dbReference type="AlphaFoldDB" id="A0A0C1V512"/>